<sequence>MPERSSQLEPTANEDLRSMTIEAGDDYQLQDLGDIDINLQLDNSPNTLNDSQQCSSDEMTYEEFLISLGVVCAPSQVPYPQQATHFHSGVVLDTNNKSVSAYATGSSLAPHGSTVNGVPIMVPLGVSSSETKPTTRPDASRTTNARRCRRMLRLKQQENHMKDGGRGEQA</sequence>
<accession>A0ACB9K244</accession>
<evidence type="ECO:0000313" key="1">
    <source>
        <dbReference type="EMBL" id="KAI3826396.1"/>
    </source>
</evidence>
<proteinExistence type="predicted"/>
<comment type="caution">
    <text evidence="1">The sequence shown here is derived from an EMBL/GenBank/DDBJ whole genome shotgun (WGS) entry which is preliminary data.</text>
</comment>
<evidence type="ECO:0000313" key="2">
    <source>
        <dbReference type="Proteomes" id="UP001056120"/>
    </source>
</evidence>
<gene>
    <name evidence="1" type="ORF">L1987_00444</name>
</gene>
<reference evidence="1 2" key="2">
    <citation type="journal article" date="2022" name="Mol. Ecol. Resour.">
        <title>The genomes of chicory, endive, great burdock and yacon provide insights into Asteraceae paleo-polyploidization history and plant inulin production.</title>
        <authorList>
            <person name="Fan W."/>
            <person name="Wang S."/>
            <person name="Wang H."/>
            <person name="Wang A."/>
            <person name="Jiang F."/>
            <person name="Liu H."/>
            <person name="Zhao H."/>
            <person name="Xu D."/>
            <person name="Zhang Y."/>
        </authorList>
    </citation>
    <scope>NUCLEOTIDE SEQUENCE [LARGE SCALE GENOMIC DNA]</scope>
    <source>
        <strain evidence="2">cv. Yunnan</strain>
        <tissue evidence="1">Leaves</tissue>
    </source>
</reference>
<name>A0ACB9K244_9ASTR</name>
<reference evidence="2" key="1">
    <citation type="journal article" date="2022" name="Mol. Ecol. Resour.">
        <title>The genomes of chicory, endive, great burdock and yacon provide insights into Asteraceae palaeo-polyploidization history and plant inulin production.</title>
        <authorList>
            <person name="Fan W."/>
            <person name="Wang S."/>
            <person name="Wang H."/>
            <person name="Wang A."/>
            <person name="Jiang F."/>
            <person name="Liu H."/>
            <person name="Zhao H."/>
            <person name="Xu D."/>
            <person name="Zhang Y."/>
        </authorList>
    </citation>
    <scope>NUCLEOTIDE SEQUENCE [LARGE SCALE GENOMIC DNA]</scope>
    <source>
        <strain evidence="2">cv. Yunnan</strain>
    </source>
</reference>
<dbReference type="Proteomes" id="UP001056120">
    <property type="component" value="Linkage Group LG01"/>
</dbReference>
<dbReference type="EMBL" id="CM042018">
    <property type="protein sequence ID" value="KAI3826396.1"/>
    <property type="molecule type" value="Genomic_DNA"/>
</dbReference>
<organism evidence="1 2">
    <name type="scientific">Smallanthus sonchifolius</name>
    <dbReference type="NCBI Taxonomy" id="185202"/>
    <lineage>
        <taxon>Eukaryota</taxon>
        <taxon>Viridiplantae</taxon>
        <taxon>Streptophyta</taxon>
        <taxon>Embryophyta</taxon>
        <taxon>Tracheophyta</taxon>
        <taxon>Spermatophyta</taxon>
        <taxon>Magnoliopsida</taxon>
        <taxon>eudicotyledons</taxon>
        <taxon>Gunneridae</taxon>
        <taxon>Pentapetalae</taxon>
        <taxon>asterids</taxon>
        <taxon>campanulids</taxon>
        <taxon>Asterales</taxon>
        <taxon>Asteraceae</taxon>
        <taxon>Asteroideae</taxon>
        <taxon>Heliantheae alliance</taxon>
        <taxon>Millerieae</taxon>
        <taxon>Smallanthus</taxon>
    </lineage>
</organism>
<keyword evidence="2" id="KW-1185">Reference proteome</keyword>
<protein>
    <submittedName>
        <fullName evidence="1">Uncharacterized protein</fullName>
    </submittedName>
</protein>